<keyword evidence="2" id="KW-1185">Reference proteome</keyword>
<sequence length="182" mass="19623">MPAGHAAPVRVDADAPGAPEALVAAVASSELVLVHREGTVFVDGAVERLVRHLHRPHRRLVRVHSAAGPCYLARSELLATALRHGVGAADLVADAPGLDRRIAEAADLLHVDGPTPVEDPAAGRWRTWVDGAVVGVGAVDDEAWSRRVAREHSAPVALLRLARRRVGRARREVARRRQRPDR</sequence>
<dbReference type="RefSeq" id="WP_338538932.1">
    <property type="nucleotide sequence ID" value="NZ_CP104874.1"/>
</dbReference>
<evidence type="ECO:0000313" key="2">
    <source>
        <dbReference type="Proteomes" id="UP001381003"/>
    </source>
</evidence>
<evidence type="ECO:0000313" key="1">
    <source>
        <dbReference type="EMBL" id="WWF06314.1"/>
    </source>
</evidence>
<protein>
    <submittedName>
        <fullName evidence="1">Uncharacterized protein</fullName>
    </submittedName>
</protein>
<name>A0ABZ2FG63_9MICO</name>
<dbReference type="Proteomes" id="UP001381003">
    <property type="component" value="Chromosome"/>
</dbReference>
<organism evidence="1 2">
    <name type="scientific">Janibacter terrae</name>
    <dbReference type="NCBI Taxonomy" id="103817"/>
    <lineage>
        <taxon>Bacteria</taxon>
        <taxon>Bacillati</taxon>
        <taxon>Actinomycetota</taxon>
        <taxon>Actinomycetes</taxon>
        <taxon>Micrococcales</taxon>
        <taxon>Intrasporangiaceae</taxon>
        <taxon>Janibacter</taxon>
    </lineage>
</organism>
<proteinExistence type="predicted"/>
<gene>
    <name evidence="1" type="ORF">N5P18_05440</name>
</gene>
<reference evidence="1 2" key="1">
    <citation type="submission" date="2022-09" db="EMBL/GenBank/DDBJ databases">
        <title>Complete genome sequence of Janibacter terrae strain COS04-44, PCL-degrading bacteria isolated from oil spilled coast.</title>
        <authorList>
            <person name="Park H."/>
            <person name="Kim J.Y."/>
            <person name="An S.H."/>
            <person name="Lee C.M."/>
            <person name="Weon H.-Y."/>
        </authorList>
    </citation>
    <scope>NUCLEOTIDE SEQUENCE [LARGE SCALE GENOMIC DNA]</scope>
    <source>
        <strain evidence="1 2">COS04-44</strain>
    </source>
</reference>
<dbReference type="EMBL" id="CP104874">
    <property type="protein sequence ID" value="WWF06314.1"/>
    <property type="molecule type" value="Genomic_DNA"/>
</dbReference>
<accession>A0ABZ2FG63</accession>